<keyword evidence="5" id="KW-1185">Reference proteome</keyword>
<feature type="compositionally biased region" description="Basic and acidic residues" evidence="1">
    <location>
        <begin position="7"/>
        <end position="17"/>
    </location>
</feature>
<organism evidence="3">
    <name type="scientific">Physcomitrium patens</name>
    <name type="common">Spreading-leaved earth moss</name>
    <name type="synonym">Physcomitrella patens</name>
    <dbReference type="NCBI Taxonomy" id="3218"/>
    <lineage>
        <taxon>Eukaryota</taxon>
        <taxon>Viridiplantae</taxon>
        <taxon>Streptophyta</taxon>
        <taxon>Embryophyta</taxon>
        <taxon>Bryophyta</taxon>
        <taxon>Bryophytina</taxon>
        <taxon>Bryopsida</taxon>
        <taxon>Funariidae</taxon>
        <taxon>Funariales</taxon>
        <taxon>Funariaceae</taxon>
        <taxon>Physcomitrium</taxon>
    </lineage>
</organism>
<keyword evidence="2" id="KW-0812">Transmembrane</keyword>
<feature type="transmembrane region" description="Helical" evidence="2">
    <location>
        <begin position="29"/>
        <end position="50"/>
    </location>
</feature>
<dbReference type="PaxDb" id="3218-PP1S3_303V6.1"/>
<dbReference type="Gramene" id="Pp3c18_14980V3.1">
    <property type="protein sequence ID" value="PAC:32981440.CDS.1"/>
    <property type="gene ID" value="Pp3c18_14980"/>
</dbReference>
<dbReference type="Proteomes" id="UP000006727">
    <property type="component" value="Chromosome 18"/>
</dbReference>
<proteinExistence type="predicted"/>
<dbReference type="EnsemblPlants" id="Pp3c18_14980V3.1">
    <property type="protein sequence ID" value="PAC:32981440.CDS.1"/>
    <property type="gene ID" value="Pp3c18_14980"/>
</dbReference>
<dbReference type="EMBL" id="ABEU02000018">
    <property type="protein sequence ID" value="PNR35264.1"/>
    <property type="molecule type" value="Genomic_DNA"/>
</dbReference>
<dbReference type="AlphaFoldDB" id="A0A2K1J157"/>
<dbReference type="InParanoid" id="A0A2K1J157"/>
<gene>
    <name evidence="3" type="ORF">PHYPA_023163</name>
</gene>
<sequence length="69" mass="8134">MGSGVKESTHNDRRDSDGFAPHKWGARSLHDMIGCFCSMVTMTTMLLIMTRRWRWSWKKKDDEEEQRDG</sequence>
<evidence type="ECO:0000256" key="1">
    <source>
        <dbReference type="SAM" id="MobiDB-lite"/>
    </source>
</evidence>
<evidence type="ECO:0000313" key="3">
    <source>
        <dbReference type="EMBL" id="PNR35264.1"/>
    </source>
</evidence>
<evidence type="ECO:0000256" key="2">
    <source>
        <dbReference type="SAM" id="Phobius"/>
    </source>
</evidence>
<accession>A0A2K1J157</accession>
<reference evidence="4" key="3">
    <citation type="submission" date="2020-12" db="UniProtKB">
        <authorList>
            <consortium name="EnsemblPlants"/>
        </authorList>
    </citation>
    <scope>IDENTIFICATION</scope>
</reference>
<reference evidence="3 5" key="1">
    <citation type="journal article" date="2008" name="Science">
        <title>The Physcomitrella genome reveals evolutionary insights into the conquest of land by plants.</title>
        <authorList>
            <person name="Rensing S."/>
            <person name="Lang D."/>
            <person name="Zimmer A."/>
            <person name="Terry A."/>
            <person name="Salamov A."/>
            <person name="Shapiro H."/>
            <person name="Nishiyama T."/>
            <person name="Perroud P.-F."/>
            <person name="Lindquist E."/>
            <person name="Kamisugi Y."/>
            <person name="Tanahashi T."/>
            <person name="Sakakibara K."/>
            <person name="Fujita T."/>
            <person name="Oishi K."/>
            <person name="Shin-I T."/>
            <person name="Kuroki Y."/>
            <person name="Toyoda A."/>
            <person name="Suzuki Y."/>
            <person name="Hashimoto A."/>
            <person name="Yamaguchi K."/>
            <person name="Sugano A."/>
            <person name="Kohara Y."/>
            <person name="Fujiyama A."/>
            <person name="Anterola A."/>
            <person name="Aoki S."/>
            <person name="Ashton N."/>
            <person name="Barbazuk W.B."/>
            <person name="Barker E."/>
            <person name="Bennetzen J."/>
            <person name="Bezanilla M."/>
            <person name="Blankenship R."/>
            <person name="Cho S.H."/>
            <person name="Dutcher S."/>
            <person name="Estelle M."/>
            <person name="Fawcett J.A."/>
            <person name="Gundlach H."/>
            <person name="Hanada K."/>
            <person name="Heyl A."/>
            <person name="Hicks K.A."/>
            <person name="Hugh J."/>
            <person name="Lohr M."/>
            <person name="Mayer K."/>
            <person name="Melkozernov A."/>
            <person name="Murata T."/>
            <person name="Nelson D."/>
            <person name="Pils B."/>
            <person name="Prigge M."/>
            <person name="Reiss B."/>
            <person name="Renner T."/>
            <person name="Rombauts S."/>
            <person name="Rushton P."/>
            <person name="Sanderfoot A."/>
            <person name="Schween G."/>
            <person name="Shiu S.-H."/>
            <person name="Stueber K."/>
            <person name="Theodoulou F.L."/>
            <person name="Tu H."/>
            <person name="Van de Peer Y."/>
            <person name="Verrier P.J."/>
            <person name="Waters E."/>
            <person name="Wood A."/>
            <person name="Yang L."/>
            <person name="Cove D."/>
            <person name="Cuming A."/>
            <person name="Hasebe M."/>
            <person name="Lucas S."/>
            <person name="Mishler D.B."/>
            <person name="Reski R."/>
            <person name="Grigoriev I."/>
            <person name="Quatrano R.S."/>
            <person name="Boore J.L."/>
        </authorList>
    </citation>
    <scope>NUCLEOTIDE SEQUENCE [LARGE SCALE GENOMIC DNA]</scope>
    <source>
        <strain evidence="4 5">cv. Gransden 2004</strain>
    </source>
</reference>
<evidence type="ECO:0000313" key="4">
    <source>
        <dbReference type="EnsemblPlants" id="PAC:32981440.CDS.1"/>
    </source>
</evidence>
<reference evidence="3 5" key="2">
    <citation type="journal article" date="2018" name="Plant J.">
        <title>The Physcomitrella patens chromosome-scale assembly reveals moss genome structure and evolution.</title>
        <authorList>
            <person name="Lang D."/>
            <person name="Ullrich K.K."/>
            <person name="Murat F."/>
            <person name="Fuchs J."/>
            <person name="Jenkins J."/>
            <person name="Haas F.B."/>
            <person name="Piednoel M."/>
            <person name="Gundlach H."/>
            <person name="Van Bel M."/>
            <person name="Meyberg R."/>
            <person name="Vives C."/>
            <person name="Morata J."/>
            <person name="Symeonidi A."/>
            <person name="Hiss M."/>
            <person name="Muchero W."/>
            <person name="Kamisugi Y."/>
            <person name="Saleh O."/>
            <person name="Blanc G."/>
            <person name="Decker E.L."/>
            <person name="van Gessel N."/>
            <person name="Grimwood J."/>
            <person name="Hayes R.D."/>
            <person name="Graham S.W."/>
            <person name="Gunter L.E."/>
            <person name="McDaniel S.F."/>
            <person name="Hoernstein S.N.W."/>
            <person name="Larsson A."/>
            <person name="Li F.W."/>
            <person name="Perroud P.F."/>
            <person name="Phillips J."/>
            <person name="Ranjan P."/>
            <person name="Rokshar D.S."/>
            <person name="Rothfels C.J."/>
            <person name="Schneider L."/>
            <person name="Shu S."/>
            <person name="Stevenson D.W."/>
            <person name="Thummler F."/>
            <person name="Tillich M."/>
            <person name="Villarreal Aguilar J.C."/>
            <person name="Widiez T."/>
            <person name="Wong G.K."/>
            <person name="Wymore A."/>
            <person name="Zhang Y."/>
            <person name="Zimmer A.D."/>
            <person name="Quatrano R.S."/>
            <person name="Mayer K.F.X."/>
            <person name="Goodstein D."/>
            <person name="Casacuberta J.M."/>
            <person name="Vandepoele K."/>
            <person name="Reski R."/>
            <person name="Cuming A.C."/>
            <person name="Tuskan G.A."/>
            <person name="Maumus F."/>
            <person name="Salse J."/>
            <person name="Schmutz J."/>
            <person name="Rensing S.A."/>
        </authorList>
    </citation>
    <scope>NUCLEOTIDE SEQUENCE [LARGE SCALE GENOMIC DNA]</scope>
    <source>
        <strain evidence="4 5">cv. Gransden 2004</strain>
    </source>
</reference>
<keyword evidence="2" id="KW-0472">Membrane</keyword>
<evidence type="ECO:0000313" key="5">
    <source>
        <dbReference type="Proteomes" id="UP000006727"/>
    </source>
</evidence>
<feature type="region of interest" description="Disordered" evidence="1">
    <location>
        <begin position="1"/>
        <end position="24"/>
    </location>
</feature>
<name>A0A2K1J157_PHYPA</name>
<protein>
    <submittedName>
        <fullName evidence="3 4">Uncharacterized protein</fullName>
    </submittedName>
</protein>
<keyword evidence="2" id="KW-1133">Transmembrane helix</keyword>